<dbReference type="OrthoDB" id="75426at2157"/>
<keyword evidence="2" id="KW-1185">Reference proteome</keyword>
<dbReference type="Proteomes" id="UP000251717">
    <property type="component" value="Unassembled WGS sequence"/>
</dbReference>
<protein>
    <submittedName>
        <fullName evidence="1">Uncharacterized protein</fullName>
    </submittedName>
</protein>
<sequence length="155" mass="18297">MTMFTNGFSTLQMPKDFEPVNTKEEFNELYLVNTKIPMSIKFSTAPTPVGLPNIKDGIEKNIENNERVTLVNSDFMVINETIYYMVVSSFSDGETEIRRNEFLYVKDNNLYIFEFTYPYADRELDDFYLNIIRSFKISVPKYIVEDGEYRINHME</sequence>
<evidence type="ECO:0000313" key="1">
    <source>
        <dbReference type="EMBL" id="PWB88151.1"/>
    </source>
</evidence>
<name>A0A315XP23_9EURY</name>
<organism evidence="1 2">
    <name type="scientific">Methanobrevibacter thaueri</name>
    <dbReference type="NCBI Taxonomy" id="190975"/>
    <lineage>
        <taxon>Archaea</taxon>
        <taxon>Methanobacteriati</taxon>
        <taxon>Methanobacteriota</taxon>
        <taxon>Methanomada group</taxon>
        <taxon>Methanobacteria</taxon>
        <taxon>Methanobacteriales</taxon>
        <taxon>Methanobacteriaceae</taxon>
        <taxon>Methanobrevibacter</taxon>
    </lineage>
</organism>
<reference evidence="1 2" key="1">
    <citation type="submission" date="2017-03" db="EMBL/GenBank/DDBJ databases">
        <title>Genome sequence of Methanobrevibacter thaueri.</title>
        <authorList>
            <person name="Poehlein A."/>
            <person name="Seedorf H."/>
            <person name="Daniel R."/>
        </authorList>
    </citation>
    <scope>NUCLEOTIDE SEQUENCE [LARGE SCALE GENOMIC DNA]</scope>
    <source>
        <strain evidence="1 2">DSM 11995</strain>
    </source>
</reference>
<evidence type="ECO:0000313" key="2">
    <source>
        <dbReference type="Proteomes" id="UP000251717"/>
    </source>
</evidence>
<dbReference type="AlphaFoldDB" id="A0A315XP23"/>
<accession>A0A315XP23</accession>
<gene>
    <name evidence="1" type="ORF">MBBTH_02950</name>
</gene>
<proteinExistence type="predicted"/>
<comment type="caution">
    <text evidence="1">The sequence shown here is derived from an EMBL/GenBank/DDBJ whole genome shotgun (WGS) entry which is preliminary data.</text>
</comment>
<dbReference type="EMBL" id="MZGS01000014">
    <property type="protein sequence ID" value="PWB88151.1"/>
    <property type="molecule type" value="Genomic_DNA"/>
</dbReference>
<dbReference type="RefSeq" id="WP_116591282.1">
    <property type="nucleotide sequence ID" value="NZ_MZGS01000014.1"/>
</dbReference>